<dbReference type="PROSITE" id="PS51340">
    <property type="entry name" value="MOSC"/>
    <property type="match status" value="1"/>
</dbReference>
<sequence>MSLTIHTQLIGQPQTRTDSKGEWRTAIYREPVVGPVALGLRGLDGDKVADTKHHGSKDQAVCVHPLAHHTHWSAVYGVVLSPGAVGENWTLIGDDETTVCIGDIYTVGTAQVQVSQPRFPCSKQERKLGLKGFLKAVMATGKSGWYLRVLTPGTVQAGDVLTLESRSEHGLTVDDANRALLGETLDTELIERLLAVPELAAVWKRGLRRRLSKTTE</sequence>
<gene>
    <name evidence="2" type="ORF">HNQ39_004708</name>
</gene>
<dbReference type="Pfam" id="PF03475">
    <property type="entry name" value="YiiM_3-alpha"/>
    <property type="match status" value="1"/>
</dbReference>
<reference evidence="2 3" key="1">
    <citation type="submission" date="2020-08" db="EMBL/GenBank/DDBJ databases">
        <title>Genomic Encyclopedia of Type Strains, Phase IV (KMG-IV): sequencing the most valuable type-strain genomes for metagenomic binning, comparative biology and taxonomic classification.</title>
        <authorList>
            <person name="Goeker M."/>
        </authorList>
    </citation>
    <scope>NUCLEOTIDE SEQUENCE [LARGE SCALE GENOMIC DNA]</scope>
    <source>
        <strain evidence="2 3">DSM 23562</strain>
    </source>
</reference>
<proteinExistence type="predicted"/>
<dbReference type="PANTHER" id="PTHR30212">
    <property type="entry name" value="PROTEIN YIIM"/>
    <property type="match status" value="1"/>
</dbReference>
<organism evidence="2 3">
    <name type="scientific">Armatimonas rosea</name>
    <dbReference type="NCBI Taxonomy" id="685828"/>
    <lineage>
        <taxon>Bacteria</taxon>
        <taxon>Bacillati</taxon>
        <taxon>Armatimonadota</taxon>
        <taxon>Armatimonadia</taxon>
        <taxon>Armatimonadales</taxon>
        <taxon>Armatimonadaceae</taxon>
        <taxon>Armatimonas</taxon>
    </lineage>
</organism>
<name>A0A7W9SU55_ARMRO</name>
<evidence type="ECO:0000259" key="1">
    <source>
        <dbReference type="PROSITE" id="PS51340"/>
    </source>
</evidence>
<dbReference type="Gene3D" id="2.40.33.20">
    <property type="entry name" value="PK beta-barrel domain-like"/>
    <property type="match status" value="1"/>
</dbReference>
<feature type="domain" description="MOSC" evidence="1">
    <location>
        <begin position="30"/>
        <end position="164"/>
    </location>
</feature>
<dbReference type="InterPro" id="IPR011037">
    <property type="entry name" value="Pyrv_Knase-like_insert_dom_sf"/>
</dbReference>
<protein>
    <submittedName>
        <fullName evidence="2">MOSC domain-containing protein YiiM</fullName>
    </submittedName>
</protein>
<evidence type="ECO:0000313" key="3">
    <source>
        <dbReference type="Proteomes" id="UP000520814"/>
    </source>
</evidence>
<dbReference type="AlphaFoldDB" id="A0A7W9SU55"/>
<dbReference type="Pfam" id="PF03473">
    <property type="entry name" value="MOSC"/>
    <property type="match status" value="1"/>
</dbReference>
<dbReference type="SUPFAM" id="SSF50800">
    <property type="entry name" value="PK beta-barrel domain-like"/>
    <property type="match status" value="1"/>
</dbReference>
<dbReference type="InterPro" id="IPR005302">
    <property type="entry name" value="MoCF_Sase_C"/>
</dbReference>
<comment type="caution">
    <text evidence="2">The sequence shown here is derived from an EMBL/GenBank/DDBJ whole genome shotgun (WGS) entry which is preliminary data.</text>
</comment>
<dbReference type="GO" id="GO:0030151">
    <property type="term" value="F:molybdenum ion binding"/>
    <property type="evidence" value="ECO:0007669"/>
    <property type="project" value="InterPro"/>
</dbReference>
<dbReference type="GO" id="GO:0003824">
    <property type="term" value="F:catalytic activity"/>
    <property type="evidence" value="ECO:0007669"/>
    <property type="project" value="InterPro"/>
</dbReference>
<dbReference type="RefSeq" id="WP_184202609.1">
    <property type="nucleotide sequence ID" value="NZ_JACHGW010000004.1"/>
</dbReference>
<accession>A0A7W9SU55</accession>
<dbReference type="PANTHER" id="PTHR30212:SF2">
    <property type="entry name" value="PROTEIN YIIM"/>
    <property type="match status" value="1"/>
</dbReference>
<dbReference type="EMBL" id="JACHGW010000004">
    <property type="protein sequence ID" value="MBB6052887.1"/>
    <property type="molecule type" value="Genomic_DNA"/>
</dbReference>
<dbReference type="Proteomes" id="UP000520814">
    <property type="component" value="Unassembled WGS sequence"/>
</dbReference>
<keyword evidence="3" id="KW-1185">Reference proteome</keyword>
<dbReference type="InterPro" id="IPR052353">
    <property type="entry name" value="Benzoxazolinone_Detox_Enz"/>
</dbReference>
<evidence type="ECO:0000313" key="2">
    <source>
        <dbReference type="EMBL" id="MBB6052887.1"/>
    </source>
</evidence>
<dbReference type="InterPro" id="IPR005163">
    <property type="entry name" value="Tri_helical_YiiM-like"/>
</dbReference>
<dbReference type="GO" id="GO:0030170">
    <property type="term" value="F:pyridoxal phosphate binding"/>
    <property type="evidence" value="ECO:0007669"/>
    <property type="project" value="InterPro"/>
</dbReference>